<protein>
    <submittedName>
        <fullName evidence="1">Uncharacterized protein</fullName>
    </submittedName>
</protein>
<name>A0A7Z2VU19_9BURK</name>
<reference evidence="1 2" key="1">
    <citation type="submission" date="2020-04" db="EMBL/GenBank/DDBJ databases">
        <title>Genome sequencing of novel species.</title>
        <authorList>
            <person name="Heo J."/>
            <person name="Kim S.-J."/>
            <person name="Kim J.-S."/>
            <person name="Hong S.-B."/>
            <person name="Kwon S.-W."/>
        </authorList>
    </citation>
    <scope>NUCLEOTIDE SEQUENCE [LARGE SCALE GENOMIC DNA]</scope>
    <source>
        <strain evidence="1 2">GN2-R2</strain>
    </source>
</reference>
<dbReference type="RefSeq" id="WP_169434370.1">
    <property type="nucleotide sequence ID" value="NZ_CP051685.1"/>
</dbReference>
<keyword evidence="2" id="KW-1185">Reference proteome</keyword>
<sequence>MTQSINPVRDLVAVIQGRFAAGTQTLRRGKPAAVKAAGAAAARRGLEAVIEKRVAAIDPDEPQRGRKAFRVFLEAVLLSQFGERLINDGRFQQMVDDVQRAMEAEPGCAPLVDRAIAQLLNPAGAKAATNQKD</sequence>
<accession>A0A7Z2VU19</accession>
<dbReference type="KEGG" id="mfy:HH212_05105"/>
<organism evidence="1 2">
    <name type="scientific">Massilia forsythiae</name>
    <dbReference type="NCBI Taxonomy" id="2728020"/>
    <lineage>
        <taxon>Bacteria</taxon>
        <taxon>Pseudomonadati</taxon>
        <taxon>Pseudomonadota</taxon>
        <taxon>Betaproteobacteria</taxon>
        <taxon>Burkholderiales</taxon>
        <taxon>Oxalobacteraceae</taxon>
        <taxon>Telluria group</taxon>
        <taxon>Massilia</taxon>
    </lineage>
</organism>
<dbReference type="EMBL" id="CP051685">
    <property type="protein sequence ID" value="QJD99475.1"/>
    <property type="molecule type" value="Genomic_DNA"/>
</dbReference>
<evidence type="ECO:0000313" key="1">
    <source>
        <dbReference type="EMBL" id="QJD99475.1"/>
    </source>
</evidence>
<dbReference type="AlphaFoldDB" id="A0A7Z2VU19"/>
<proteinExistence type="predicted"/>
<dbReference type="Proteomes" id="UP000502415">
    <property type="component" value="Chromosome"/>
</dbReference>
<evidence type="ECO:0000313" key="2">
    <source>
        <dbReference type="Proteomes" id="UP000502415"/>
    </source>
</evidence>
<gene>
    <name evidence="1" type="ORF">HH212_05105</name>
</gene>